<keyword evidence="6" id="KW-1185">Reference proteome</keyword>
<dbReference type="Pfam" id="PF25919">
    <property type="entry name" value="BSH_CusB"/>
    <property type="match status" value="1"/>
</dbReference>
<dbReference type="AlphaFoldDB" id="A0A7K1T9E6"/>
<dbReference type="InterPro" id="IPR006143">
    <property type="entry name" value="RND_pump_MFP"/>
</dbReference>
<dbReference type="NCBIfam" id="TIGR01730">
    <property type="entry name" value="RND_mfp"/>
    <property type="match status" value="1"/>
</dbReference>
<comment type="similarity">
    <text evidence="1">Belongs to the membrane fusion protein (MFP) (TC 8.A.1) family.</text>
</comment>
<dbReference type="Pfam" id="PF25954">
    <property type="entry name" value="Beta-barrel_RND_2"/>
    <property type="match status" value="1"/>
</dbReference>
<evidence type="ECO:0000259" key="3">
    <source>
        <dbReference type="Pfam" id="PF25919"/>
    </source>
</evidence>
<dbReference type="GO" id="GO:0016020">
    <property type="term" value="C:membrane"/>
    <property type="evidence" value="ECO:0007669"/>
    <property type="project" value="InterPro"/>
</dbReference>
<dbReference type="InterPro" id="IPR058792">
    <property type="entry name" value="Beta-barrel_RND_2"/>
</dbReference>
<dbReference type="EMBL" id="WQKZ01000001">
    <property type="protein sequence ID" value="MVN74771.1"/>
    <property type="molecule type" value="Genomic_DNA"/>
</dbReference>
<reference evidence="5 6" key="1">
    <citation type="submission" date="2019-12" db="EMBL/GenBank/DDBJ databases">
        <title>Hymenobacter sp. HMF4947 Genome sequencing and assembly.</title>
        <authorList>
            <person name="Kang H."/>
            <person name="Cha I."/>
            <person name="Kim H."/>
            <person name="Joh K."/>
        </authorList>
    </citation>
    <scope>NUCLEOTIDE SEQUENCE [LARGE SCALE GENOMIC DNA]</scope>
    <source>
        <strain evidence="5 6">HMF4947</strain>
    </source>
</reference>
<feature type="domain" description="CusB-like beta-barrel" evidence="4">
    <location>
        <begin position="250"/>
        <end position="325"/>
    </location>
</feature>
<dbReference type="PANTHER" id="PTHR30097">
    <property type="entry name" value="CATION EFFLUX SYSTEM PROTEIN CUSB"/>
    <property type="match status" value="1"/>
</dbReference>
<protein>
    <submittedName>
        <fullName evidence="5">Efflux RND transporter periplasmic adaptor subunit</fullName>
    </submittedName>
</protein>
<dbReference type="Gene3D" id="1.10.287.470">
    <property type="entry name" value="Helix hairpin bin"/>
    <property type="match status" value="1"/>
</dbReference>
<name>A0A7K1T9E6_9BACT</name>
<dbReference type="Gene3D" id="2.40.420.20">
    <property type="match status" value="1"/>
</dbReference>
<dbReference type="GO" id="GO:0030313">
    <property type="term" value="C:cell envelope"/>
    <property type="evidence" value="ECO:0007669"/>
    <property type="project" value="TreeGrafter"/>
</dbReference>
<evidence type="ECO:0000313" key="6">
    <source>
        <dbReference type="Proteomes" id="UP000441336"/>
    </source>
</evidence>
<organism evidence="5 6">
    <name type="scientific">Hymenobacter ginkgonis</name>
    <dbReference type="NCBI Taxonomy" id="2682976"/>
    <lineage>
        <taxon>Bacteria</taxon>
        <taxon>Pseudomonadati</taxon>
        <taxon>Bacteroidota</taxon>
        <taxon>Cytophagia</taxon>
        <taxon>Cytophagales</taxon>
        <taxon>Hymenobacteraceae</taxon>
        <taxon>Hymenobacter</taxon>
    </lineage>
</organism>
<evidence type="ECO:0000256" key="2">
    <source>
        <dbReference type="ARBA" id="ARBA00022448"/>
    </source>
</evidence>
<accession>A0A7K1T9E6</accession>
<dbReference type="Gene3D" id="2.40.50.100">
    <property type="match status" value="1"/>
</dbReference>
<dbReference type="InterPro" id="IPR058790">
    <property type="entry name" value="BSH_CusB"/>
</dbReference>
<proteinExistence type="inferred from homology"/>
<dbReference type="PANTHER" id="PTHR30097:SF4">
    <property type="entry name" value="SLR6042 PROTEIN"/>
    <property type="match status" value="1"/>
</dbReference>
<dbReference type="SUPFAM" id="SSF111369">
    <property type="entry name" value="HlyD-like secretion proteins"/>
    <property type="match status" value="1"/>
</dbReference>
<sequence length="408" mass="43615">MKYITSGFLGCMRFQVVGVALLVSGLAGCHSAPSQPAAAASPQAAATPVPLAASAPDVVSISPAQYTAAGIEMGGFTRQNMTTNVVANGVIDVPPQNQASVSAVLGGYVQTVQVLPGQHVRKGQAIAVLRHPDYLKLQQEYLQSQARVRFLTQELARQRTLDAEDVGARRKLEQAQADYATEQATVHSLAGQLRLLGLDPARLSPTRLTPSVTLVSPIGGFVKAVNIKPGQYVDPQVVLAEIVDRSDLHLELKVFEKDIARVHKGQHVLFKVPASAVAQEFGAQVFLVGKAFSDDARTVSVHAHLDADNDALLPGQYVAAQIQTASHQQTTLPDEAVIQGEGYSYIFARQPAGSGAGYRFRRYKVKAGPVQNGDRAIEPLDVLPDTAQLVRQGAYFLEAELTKGQQAD</sequence>
<feature type="domain" description="CusB-like barrel-sandwich hybrid" evidence="3">
    <location>
        <begin position="99"/>
        <end position="242"/>
    </location>
</feature>
<dbReference type="InterPro" id="IPR051909">
    <property type="entry name" value="MFP_Cation_Efflux"/>
</dbReference>
<dbReference type="GO" id="GO:0060003">
    <property type="term" value="P:copper ion export"/>
    <property type="evidence" value="ECO:0007669"/>
    <property type="project" value="TreeGrafter"/>
</dbReference>
<evidence type="ECO:0000256" key="1">
    <source>
        <dbReference type="ARBA" id="ARBA00009477"/>
    </source>
</evidence>
<evidence type="ECO:0000313" key="5">
    <source>
        <dbReference type="EMBL" id="MVN74771.1"/>
    </source>
</evidence>
<dbReference type="GO" id="GO:0022857">
    <property type="term" value="F:transmembrane transporter activity"/>
    <property type="evidence" value="ECO:0007669"/>
    <property type="project" value="InterPro"/>
</dbReference>
<dbReference type="Proteomes" id="UP000441336">
    <property type="component" value="Unassembled WGS sequence"/>
</dbReference>
<evidence type="ECO:0000259" key="4">
    <source>
        <dbReference type="Pfam" id="PF25954"/>
    </source>
</evidence>
<dbReference type="PROSITE" id="PS51257">
    <property type="entry name" value="PROKAR_LIPOPROTEIN"/>
    <property type="match status" value="1"/>
</dbReference>
<gene>
    <name evidence="5" type="ORF">GO988_00360</name>
</gene>
<dbReference type="GO" id="GO:0015679">
    <property type="term" value="P:plasma membrane copper ion transport"/>
    <property type="evidence" value="ECO:0007669"/>
    <property type="project" value="TreeGrafter"/>
</dbReference>
<comment type="caution">
    <text evidence="5">The sequence shown here is derived from an EMBL/GenBank/DDBJ whole genome shotgun (WGS) entry which is preliminary data.</text>
</comment>
<keyword evidence="2" id="KW-0813">Transport</keyword>